<dbReference type="Proteomes" id="UP000828390">
    <property type="component" value="Unassembled WGS sequence"/>
</dbReference>
<accession>A0A9D4R8W9</accession>
<sequence length="71" mass="8091">MAYPQIEEQGATGSDIVYADLDIDFLEKCRAFATKPDCYEPTEYADVATTLEMIEEPDYINVGEFSYDHLQ</sequence>
<reference evidence="1" key="1">
    <citation type="journal article" date="2019" name="bioRxiv">
        <title>The Genome of the Zebra Mussel, Dreissena polymorpha: A Resource for Invasive Species Research.</title>
        <authorList>
            <person name="McCartney M.A."/>
            <person name="Auch B."/>
            <person name="Kono T."/>
            <person name="Mallez S."/>
            <person name="Zhang Y."/>
            <person name="Obille A."/>
            <person name="Becker A."/>
            <person name="Abrahante J.E."/>
            <person name="Garbe J."/>
            <person name="Badalamenti J.P."/>
            <person name="Herman A."/>
            <person name="Mangelson H."/>
            <person name="Liachko I."/>
            <person name="Sullivan S."/>
            <person name="Sone E.D."/>
            <person name="Koren S."/>
            <person name="Silverstein K.A.T."/>
            <person name="Beckman K.B."/>
            <person name="Gohl D.M."/>
        </authorList>
    </citation>
    <scope>NUCLEOTIDE SEQUENCE</scope>
    <source>
        <strain evidence="1">Duluth1</strain>
        <tissue evidence="1">Whole animal</tissue>
    </source>
</reference>
<keyword evidence="2" id="KW-1185">Reference proteome</keyword>
<evidence type="ECO:0000313" key="1">
    <source>
        <dbReference type="EMBL" id="KAH3859396.1"/>
    </source>
</evidence>
<name>A0A9D4R8W9_DREPO</name>
<evidence type="ECO:0000313" key="2">
    <source>
        <dbReference type="Proteomes" id="UP000828390"/>
    </source>
</evidence>
<gene>
    <name evidence="1" type="ORF">DPMN_102116</name>
</gene>
<reference evidence="1" key="2">
    <citation type="submission" date="2020-11" db="EMBL/GenBank/DDBJ databases">
        <authorList>
            <person name="McCartney M.A."/>
            <person name="Auch B."/>
            <person name="Kono T."/>
            <person name="Mallez S."/>
            <person name="Becker A."/>
            <person name="Gohl D.M."/>
            <person name="Silverstein K.A.T."/>
            <person name="Koren S."/>
            <person name="Bechman K.B."/>
            <person name="Herman A."/>
            <person name="Abrahante J.E."/>
            <person name="Garbe J."/>
        </authorList>
    </citation>
    <scope>NUCLEOTIDE SEQUENCE</scope>
    <source>
        <strain evidence="1">Duluth1</strain>
        <tissue evidence="1">Whole animal</tissue>
    </source>
</reference>
<protein>
    <submittedName>
        <fullName evidence="1">Uncharacterized protein</fullName>
    </submittedName>
</protein>
<comment type="caution">
    <text evidence="1">The sequence shown here is derived from an EMBL/GenBank/DDBJ whole genome shotgun (WGS) entry which is preliminary data.</text>
</comment>
<proteinExistence type="predicted"/>
<dbReference type="EMBL" id="JAIWYP010000003">
    <property type="protein sequence ID" value="KAH3859396.1"/>
    <property type="molecule type" value="Genomic_DNA"/>
</dbReference>
<dbReference type="AlphaFoldDB" id="A0A9D4R8W9"/>
<organism evidence="1 2">
    <name type="scientific">Dreissena polymorpha</name>
    <name type="common">Zebra mussel</name>
    <name type="synonym">Mytilus polymorpha</name>
    <dbReference type="NCBI Taxonomy" id="45954"/>
    <lineage>
        <taxon>Eukaryota</taxon>
        <taxon>Metazoa</taxon>
        <taxon>Spiralia</taxon>
        <taxon>Lophotrochozoa</taxon>
        <taxon>Mollusca</taxon>
        <taxon>Bivalvia</taxon>
        <taxon>Autobranchia</taxon>
        <taxon>Heteroconchia</taxon>
        <taxon>Euheterodonta</taxon>
        <taxon>Imparidentia</taxon>
        <taxon>Neoheterodontei</taxon>
        <taxon>Myida</taxon>
        <taxon>Dreissenoidea</taxon>
        <taxon>Dreissenidae</taxon>
        <taxon>Dreissena</taxon>
    </lineage>
</organism>